<accession>A0ABV9N882</accession>
<name>A0ABV9N882_9PROT</name>
<protein>
    <recommendedName>
        <fullName evidence="3">Rhodanese domain-containing protein</fullName>
    </recommendedName>
</protein>
<reference evidence="2" key="1">
    <citation type="journal article" date="2019" name="Int. J. Syst. Evol. Microbiol.">
        <title>The Global Catalogue of Microorganisms (GCM) 10K type strain sequencing project: providing services to taxonomists for standard genome sequencing and annotation.</title>
        <authorList>
            <consortium name="The Broad Institute Genomics Platform"/>
            <consortium name="The Broad Institute Genome Sequencing Center for Infectious Disease"/>
            <person name="Wu L."/>
            <person name="Ma J."/>
        </authorList>
    </citation>
    <scope>NUCLEOTIDE SEQUENCE [LARGE SCALE GENOMIC DNA]</scope>
    <source>
        <strain evidence="2">CCUG 62981</strain>
    </source>
</reference>
<dbReference type="Proteomes" id="UP001596024">
    <property type="component" value="Unassembled WGS sequence"/>
</dbReference>
<dbReference type="RefSeq" id="WP_371393668.1">
    <property type="nucleotide sequence ID" value="NZ_CP163421.1"/>
</dbReference>
<sequence length="134" mass="14632">MSEPTIFACDAAPGCRYAAVLGRTNFEASMRNAKRLADRLSGAPYRSLVIDYRGAEPSLTPDQYAAFFSSLMPQLSKLDRIAYVYAPGTVLRAAHATRQLSDMGINARAFASWDETAEFLDIKADDPFPETSAA</sequence>
<proteinExistence type="predicted"/>
<evidence type="ECO:0008006" key="3">
    <source>
        <dbReference type="Google" id="ProtNLM"/>
    </source>
</evidence>
<keyword evidence="2" id="KW-1185">Reference proteome</keyword>
<evidence type="ECO:0000313" key="1">
    <source>
        <dbReference type="EMBL" id="MFC4724531.1"/>
    </source>
</evidence>
<evidence type="ECO:0000313" key="2">
    <source>
        <dbReference type="Proteomes" id="UP001596024"/>
    </source>
</evidence>
<gene>
    <name evidence="1" type="ORF">ACFPB0_04435</name>
</gene>
<comment type="caution">
    <text evidence="1">The sequence shown here is derived from an EMBL/GenBank/DDBJ whole genome shotgun (WGS) entry which is preliminary data.</text>
</comment>
<dbReference type="EMBL" id="JBHSGQ010000002">
    <property type="protein sequence ID" value="MFC4724531.1"/>
    <property type="molecule type" value="Genomic_DNA"/>
</dbReference>
<organism evidence="1 2">
    <name type="scientific">Glycocaulis abyssi</name>
    <dbReference type="NCBI Taxonomy" id="1433403"/>
    <lineage>
        <taxon>Bacteria</taxon>
        <taxon>Pseudomonadati</taxon>
        <taxon>Pseudomonadota</taxon>
        <taxon>Alphaproteobacteria</taxon>
        <taxon>Maricaulales</taxon>
        <taxon>Maricaulaceae</taxon>
        <taxon>Glycocaulis</taxon>
    </lineage>
</organism>